<sequence>MPYPFDPEEPISDPSASDAAARAWDERRELLTGWRDFSREVVTRLGELSRWNPPETLLENPSHGLMHMSMICSSGDLSMYEMIGYQPFDLFLTTYCAEYMFSDVGGAWVLDEDPGSSTFGRFLIGEYDTDRPEATVDVYAAVAAFLEEPEGRDLEKLLESLQESMGAPVGVQDTSYP</sequence>
<name>A0A7K2IPI5_9ACTN</name>
<gene>
    <name evidence="1" type="ORF">GTW20_05215</name>
</gene>
<reference evidence="1 2" key="1">
    <citation type="journal article" date="2019" name="Nat. Commun.">
        <title>The antimicrobial potential of Streptomyces from insect microbiomes.</title>
        <authorList>
            <person name="Chevrette M.G."/>
            <person name="Carlson C.M."/>
            <person name="Ortega H.E."/>
            <person name="Thomas C."/>
            <person name="Ananiev G.E."/>
            <person name="Barns K.J."/>
            <person name="Book A.J."/>
            <person name="Cagnazzo J."/>
            <person name="Carlos C."/>
            <person name="Flanigan W."/>
            <person name="Grubbs K.J."/>
            <person name="Horn H.A."/>
            <person name="Hoffmann F.M."/>
            <person name="Klassen J.L."/>
            <person name="Knack J.J."/>
            <person name="Lewin G.R."/>
            <person name="McDonald B.R."/>
            <person name="Muller L."/>
            <person name="Melo W.G.P."/>
            <person name="Pinto-Tomas A.A."/>
            <person name="Schmitz A."/>
            <person name="Wendt-Pienkowski E."/>
            <person name="Wildman S."/>
            <person name="Zhao M."/>
            <person name="Zhang F."/>
            <person name="Bugni T.S."/>
            <person name="Andes D.R."/>
            <person name="Pupo M.T."/>
            <person name="Currie C.R."/>
        </authorList>
    </citation>
    <scope>NUCLEOTIDE SEQUENCE [LARGE SCALE GENOMIC DNA]</scope>
    <source>
        <strain evidence="1 2">SID5840</strain>
    </source>
</reference>
<protein>
    <submittedName>
        <fullName evidence="1">Uncharacterized protein</fullName>
    </submittedName>
</protein>
<proteinExistence type="predicted"/>
<dbReference type="Proteomes" id="UP000467124">
    <property type="component" value="Unassembled WGS sequence"/>
</dbReference>
<dbReference type="EMBL" id="WWHY01000001">
    <property type="protein sequence ID" value="MYR31684.1"/>
    <property type="molecule type" value="Genomic_DNA"/>
</dbReference>
<comment type="caution">
    <text evidence="1">The sequence shown here is derived from an EMBL/GenBank/DDBJ whole genome shotgun (WGS) entry which is preliminary data.</text>
</comment>
<dbReference type="AlphaFoldDB" id="A0A7K2IPI5"/>
<evidence type="ECO:0000313" key="1">
    <source>
        <dbReference type="EMBL" id="MYR31684.1"/>
    </source>
</evidence>
<dbReference type="RefSeq" id="WP_161110406.1">
    <property type="nucleotide sequence ID" value="NZ_WWHY01000001.1"/>
</dbReference>
<organism evidence="1 2">
    <name type="scientific">Nocardiopsis alba</name>
    <dbReference type="NCBI Taxonomy" id="53437"/>
    <lineage>
        <taxon>Bacteria</taxon>
        <taxon>Bacillati</taxon>
        <taxon>Actinomycetota</taxon>
        <taxon>Actinomycetes</taxon>
        <taxon>Streptosporangiales</taxon>
        <taxon>Nocardiopsidaceae</taxon>
        <taxon>Nocardiopsis</taxon>
    </lineage>
</organism>
<evidence type="ECO:0000313" key="2">
    <source>
        <dbReference type="Proteomes" id="UP000467124"/>
    </source>
</evidence>
<accession>A0A7K2IPI5</accession>